<proteinExistence type="predicted"/>
<evidence type="ECO:0000256" key="5">
    <source>
        <dbReference type="ARBA" id="ARBA00023128"/>
    </source>
</evidence>
<keyword evidence="13" id="KW-1185">Reference proteome</keyword>
<evidence type="ECO:0000259" key="11">
    <source>
        <dbReference type="Pfam" id="PF07766"/>
    </source>
</evidence>
<feature type="domain" description="Letm1 RBD" evidence="11">
    <location>
        <begin position="551"/>
        <end position="634"/>
    </location>
</feature>
<reference evidence="12 13" key="1">
    <citation type="journal article" date="2015" name="Plant Cell">
        <title>Oil accumulation by the oleaginous diatom Fistulifera solaris as revealed by the genome and transcriptome.</title>
        <authorList>
            <person name="Tanaka T."/>
            <person name="Maeda Y."/>
            <person name="Veluchamy A."/>
            <person name="Tanaka M."/>
            <person name="Abida H."/>
            <person name="Marechal E."/>
            <person name="Bowler C."/>
            <person name="Muto M."/>
            <person name="Sunaga Y."/>
            <person name="Tanaka M."/>
            <person name="Yoshino T."/>
            <person name="Taniguchi T."/>
            <person name="Fukuda Y."/>
            <person name="Nemoto M."/>
            <person name="Matsumoto M."/>
            <person name="Wong P.S."/>
            <person name="Aburatani S."/>
            <person name="Fujibuchi W."/>
        </authorList>
    </citation>
    <scope>NUCLEOTIDE SEQUENCE [LARGE SCALE GENOMIC DNA]</scope>
    <source>
        <strain evidence="12 13">JPCC DA0580</strain>
    </source>
</reference>
<dbReference type="InterPro" id="IPR033122">
    <property type="entry name" value="LETM1-like_RBD"/>
</dbReference>
<keyword evidence="3" id="KW-0999">Mitochondrion inner membrane</keyword>
<dbReference type="GO" id="GO:0043022">
    <property type="term" value="F:ribosome binding"/>
    <property type="evidence" value="ECO:0007669"/>
    <property type="project" value="InterPro"/>
</dbReference>
<feature type="chain" id="PRO_5013074545" description="Letm1 RBD domain-containing protein" evidence="10">
    <location>
        <begin position="25"/>
        <end position="674"/>
    </location>
</feature>
<dbReference type="AlphaFoldDB" id="A0A1Z5JMY9"/>
<dbReference type="Pfam" id="PF07766">
    <property type="entry name" value="LETM1_RBD"/>
    <property type="match status" value="1"/>
</dbReference>
<gene>
    <name evidence="12" type="ORF">FisN_8Lh323</name>
</gene>
<dbReference type="PANTHER" id="PTHR14009">
    <property type="entry name" value="LEUCINE ZIPPER-EF-HAND CONTAINING TRANSMEMBRANE PROTEIN"/>
    <property type="match status" value="1"/>
</dbReference>
<keyword evidence="5" id="KW-0496">Mitochondrion</keyword>
<dbReference type="Proteomes" id="UP000198406">
    <property type="component" value="Unassembled WGS sequence"/>
</dbReference>
<accession>A0A1Z5JMY9</accession>
<evidence type="ECO:0000256" key="1">
    <source>
        <dbReference type="ARBA" id="ARBA00004434"/>
    </source>
</evidence>
<dbReference type="EMBL" id="BDSP01000092">
    <property type="protein sequence ID" value="GAX15383.1"/>
    <property type="molecule type" value="Genomic_DNA"/>
</dbReference>
<feature type="region of interest" description="Disordered" evidence="8">
    <location>
        <begin position="57"/>
        <end position="85"/>
    </location>
</feature>
<feature type="coiled-coil region" evidence="7">
    <location>
        <begin position="346"/>
        <end position="373"/>
    </location>
</feature>
<feature type="compositionally biased region" description="Basic and acidic residues" evidence="8">
    <location>
        <begin position="239"/>
        <end position="251"/>
    </location>
</feature>
<dbReference type="GO" id="GO:0005743">
    <property type="term" value="C:mitochondrial inner membrane"/>
    <property type="evidence" value="ECO:0007669"/>
    <property type="project" value="UniProtKB-SubCell"/>
</dbReference>
<feature type="signal peptide" evidence="10">
    <location>
        <begin position="1"/>
        <end position="24"/>
    </location>
</feature>
<organism evidence="12 13">
    <name type="scientific">Fistulifera solaris</name>
    <name type="common">Oleaginous diatom</name>
    <dbReference type="NCBI Taxonomy" id="1519565"/>
    <lineage>
        <taxon>Eukaryota</taxon>
        <taxon>Sar</taxon>
        <taxon>Stramenopiles</taxon>
        <taxon>Ochrophyta</taxon>
        <taxon>Bacillariophyta</taxon>
        <taxon>Bacillariophyceae</taxon>
        <taxon>Bacillariophycidae</taxon>
        <taxon>Naviculales</taxon>
        <taxon>Naviculaceae</taxon>
        <taxon>Fistulifera</taxon>
    </lineage>
</organism>
<keyword evidence="10" id="KW-0732">Signal</keyword>
<feature type="transmembrane region" description="Helical" evidence="9">
    <location>
        <begin position="569"/>
        <end position="592"/>
    </location>
</feature>
<evidence type="ECO:0000313" key="13">
    <source>
        <dbReference type="Proteomes" id="UP000198406"/>
    </source>
</evidence>
<dbReference type="OrthoDB" id="275278at2759"/>
<name>A0A1Z5JMY9_FISSO</name>
<dbReference type="InterPro" id="IPR044202">
    <property type="entry name" value="LETM1/MDM38-like"/>
</dbReference>
<keyword evidence="4 9" id="KW-1133">Transmembrane helix</keyword>
<keyword evidence="6 9" id="KW-0472">Membrane</keyword>
<sequence length="674" mass="75317">MLRMTLFSLYRGFVVLVLLLEADAFSLGTSYAKIKAAPLARNLVLASRNSRTASSYASLSSVSESTTENNDDLDGEVSKVESKATIQPESASAKLRRLKDLMWVRETLEDMTAAEFAISVETLASDPKRKRKRAVDYEKLIGQLNKRIRDLGCEGPDVSGKPEEETESSSLLSCALQPGVGMGSVVYTDSERTALLERIVRTRQSLLNVVRDNELDVESSDIDLPFAISLLPEVVREKLPSGSKSTKEGSDKATTTTTETNAREKDSKTNDPNLYVRDDGTVDWDGALQDQAALRKFGKAVWARINGRDPDLAMDDETDGSGNANHHQSHAPAKVVTAQIEETPQIAKARKRLNELQSELSKVEAEHMALLNSALSAGQAVANIRLASLDPQQRNKIRSSALSIEILKEKVAFQSLIYDLERIYTYLLGELGNTALKGYIPLQDRLNVAEFGLLAGQIDSLSRQLEAEEKVDADVLLVVTDQVTDFKRRLGIDYLVTGFSLDGESIKRWSIDLLDKTKKGLAFYVKGVRLFWNDNVYCLRLINRAVQGYTLEPREVRTLRRTFKDIITFIPFVIILIIPLSPIGHVLVFGAIQRFFPDFFPSCFTEQRQNLLQLYETAEYSEMTINENLREKLSRLLEAFVFAIANMSKTIYVSMIGLAQREQNTDSTNKSEEK</sequence>
<feature type="region of interest" description="Disordered" evidence="8">
    <location>
        <begin position="239"/>
        <end position="274"/>
    </location>
</feature>
<evidence type="ECO:0000256" key="10">
    <source>
        <dbReference type="SAM" id="SignalP"/>
    </source>
</evidence>
<protein>
    <recommendedName>
        <fullName evidence="11">Letm1 RBD domain-containing protein</fullName>
    </recommendedName>
</protein>
<evidence type="ECO:0000256" key="3">
    <source>
        <dbReference type="ARBA" id="ARBA00022792"/>
    </source>
</evidence>
<evidence type="ECO:0000256" key="8">
    <source>
        <dbReference type="SAM" id="MobiDB-lite"/>
    </source>
</evidence>
<dbReference type="GO" id="GO:0030003">
    <property type="term" value="P:intracellular monoatomic cation homeostasis"/>
    <property type="evidence" value="ECO:0007669"/>
    <property type="project" value="TreeGrafter"/>
</dbReference>
<comment type="caution">
    <text evidence="12">The sequence shown here is derived from an EMBL/GenBank/DDBJ whole genome shotgun (WGS) entry which is preliminary data.</text>
</comment>
<evidence type="ECO:0000256" key="6">
    <source>
        <dbReference type="ARBA" id="ARBA00023136"/>
    </source>
</evidence>
<evidence type="ECO:0000256" key="9">
    <source>
        <dbReference type="SAM" id="Phobius"/>
    </source>
</evidence>
<dbReference type="InParanoid" id="A0A1Z5JMY9"/>
<evidence type="ECO:0000256" key="4">
    <source>
        <dbReference type="ARBA" id="ARBA00022989"/>
    </source>
</evidence>
<keyword evidence="7" id="KW-0175">Coiled coil</keyword>
<dbReference type="PANTHER" id="PTHR14009:SF1">
    <property type="entry name" value="MITOCHONDRIAL PROTON_CALCIUM EXCHANGER PROTEIN"/>
    <property type="match status" value="1"/>
</dbReference>
<comment type="subcellular location">
    <subcellularLocation>
        <location evidence="1">Mitochondrion inner membrane</location>
        <topology evidence="1">Single-pass membrane protein</topology>
    </subcellularLocation>
</comment>
<evidence type="ECO:0000313" key="12">
    <source>
        <dbReference type="EMBL" id="GAX15383.1"/>
    </source>
</evidence>
<feature type="region of interest" description="Disordered" evidence="8">
    <location>
        <begin position="312"/>
        <end position="334"/>
    </location>
</feature>
<evidence type="ECO:0000256" key="7">
    <source>
        <dbReference type="SAM" id="Coils"/>
    </source>
</evidence>
<feature type="compositionally biased region" description="Low complexity" evidence="8">
    <location>
        <begin position="57"/>
        <end position="67"/>
    </location>
</feature>
<keyword evidence="2 9" id="KW-0812">Transmembrane</keyword>
<evidence type="ECO:0000256" key="2">
    <source>
        <dbReference type="ARBA" id="ARBA00022692"/>
    </source>
</evidence>